<reference evidence="14" key="1">
    <citation type="submission" date="2019-10" db="EMBL/GenBank/DDBJ databases">
        <authorList>
            <consortium name="DOE Joint Genome Institute"/>
            <person name="Kuo A."/>
            <person name="Miyauchi S."/>
            <person name="Kiss E."/>
            <person name="Drula E."/>
            <person name="Kohler A."/>
            <person name="Sanchez-Garcia M."/>
            <person name="Andreopoulos B."/>
            <person name="Barry K.W."/>
            <person name="Bonito G."/>
            <person name="Buee M."/>
            <person name="Carver A."/>
            <person name="Chen C."/>
            <person name="Cichocki N."/>
            <person name="Clum A."/>
            <person name="Culley D."/>
            <person name="Crous P.W."/>
            <person name="Fauchery L."/>
            <person name="Girlanda M."/>
            <person name="Hayes R."/>
            <person name="Keri Z."/>
            <person name="LaButti K."/>
            <person name="Lipzen A."/>
            <person name="Lombard V."/>
            <person name="Magnuson J."/>
            <person name="Maillard F."/>
            <person name="Morin E."/>
            <person name="Murat C."/>
            <person name="Nolan M."/>
            <person name="Ohm R."/>
            <person name="Pangilinan J."/>
            <person name="Pereira M."/>
            <person name="Perotto S."/>
            <person name="Peter M."/>
            <person name="Riley R."/>
            <person name="Sitrit Y."/>
            <person name="Stielow B."/>
            <person name="Szollosi G."/>
            <person name="Zifcakova L."/>
            <person name="Stursova M."/>
            <person name="Spatafora J.W."/>
            <person name="Tedersoo L."/>
            <person name="Vaario L.-M."/>
            <person name="Yamada A."/>
            <person name="Yan M."/>
            <person name="Wang P."/>
            <person name="Xu J."/>
            <person name="Bruns T."/>
            <person name="Baldrian P."/>
            <person name="Vilgalys R."/>
            <person name="Henrissat B."/>
            <person name="Grigoriev I.V."/>
            <person name="Hibbett D."/>
            <person name="Nagy L.G."/>
            <person name="Martin F.M."/>
        </authorList>
    </citation>
    <scope>NUCLEOTIDE SEQUENCE</scope>
    <source>
        <strain evidence="14">Prilba</strain>
    </source>
</reference>
<dbReference type="Pfam" id="PF03062">
    <property type="entry name" value="MBOAT"/>
    <property type="match status" value="1"/>
</dbReference>
<organism evidence="14 15">
    <name type="scientific">Russula ochroleuca</name>
    <dbReference type="NCBI Taxonomy" id="152965"/>
    <lineage>
        <taxon>Eukaryota</taxon>
        <taxon>Fungi</taxon>
        <taxon>Dikarya</taxon>
        <taxon>Basidiomycota</taxon>
        <taxon>Agaricomycotina</taxon>
        <taxon>Agaricomycetes</taxon>
        <taxon>Russulales</taxon>
        <taxon>Russulaceae</taxon>
        <taxon>Russula</taxon>
    </lineage>
</organism>
<feature type="transmembrane region" description="Helical" evidence="13">
    <location>
        <begin position="418"/>
        <end position="437"/>
    </location>
</feature>
<gene>
    <name evidence="14" type="ORF">DFH94DRAFT_695155</name>
</gene>
<evidence type="ECO:0000256" key="5">
    <source>
        <dbReference type="ARBA" id="ARBA00022824"/>
    </source>
</evidence>
<sequence>MSDAVGVYTTRTRPHKAKRFSIQAVPCLERSLIPLFLSRMLSAADVDLKIPLKAGDAAIVSTVNGGVVATKETGTYVLKPFRSPKSRKLKTAVVFVPRLSHFDIENERSNKNEFRGFFTLFWISIFLWTVGTYIRSIETQGVPLNLRFATMFSRDARTLALSDAVLVLSTGICVPFAKAVSRGWIKYYWTGVILQHLLQTFILFAAIKWTFNRQWPWVQSGFLTLHTLTMIMKMHSYMATNGYLRHASQQSPKILAQLREATLRVGGWEKAISDAKRRQEDLERETDTDSTGTGPSPSPSGRLRLSGSDLSPSYVEVPSAAALRSRLIHVTETTSSETVLDDAKPKDITSHTLVNHPDPQISALATEFSELESELVSSGPERVRWPENITFKNFAVYQLIPTLVYELEYPRTKRIRPLYVFEKTVATFGTFALLYTVTETFILPYTNPGPGQSFARTLLDLALPFMLAYLLLFYIIFECICNGFAELSYFADRGFYEDWWNSTSWDEFSRKWNKPVYNFLLRHVYASTITSYQFSRSRAMFVTFLLSAAAHELVMAVVTKKIRMYLFALQLIQIPLIAVGRTSVIKRNNLLGNTVFWLGLYAGFPLLCVAYVLY</sequence>
<keyword evidence="5 10" id="KW-0256">Endoplasmic reticulum</keyword>
<evidence type="ECO:0000256" key="1">
    <source>
        <dbReference type="ARBA" id="ARBA00004477"/>
    </source>
</evidence>
<dbReference type="InterPro" id="IPR014371">
    <property type="entry name" value="Oat_ACAT_DAG_ARE"/>
</dbReference>
<keyword evidence="8 10" id="KW-0012">Acyltransferase</keyword>
<accession>A0A9P5K043</accession>
<dbReference type="GO" id="GO:0005789">
    <property type="term" value="C:endoplasmic reticulum membrane"/>
    <property type="evidence" value="ECO:0007669"/>
    <property type="project" value="UniProtKB-SubCell"/>
</dbReference>
<proteinExistence type="inferred from homology"/>
<evidence type="ECO:0000256" key="4">
    <source>
        <dbReference type="ARBA" id="ARBA00022692"/>
    </source>
</evidence>
<dbReference type="PIRSF" id="PIRSF000439">
    <property type="entry name" value="Oat_ACAT_DAG_ARE"/>
    <property type="match status" value="1"/>
</dbReference>
<dbReference type="GO" id="GO:0034737">
    <property type="term" value="F:ergosterol O-acyltransferase activity"/>
    <property type="evidence" value="ECO:0007669"/>
    <property type="project" value="TreeGrafter"/>
</dbReference>
<comment type="function">
    <text evidence="9">Sterol O-acyltransferase that catalyzes the formation of stery esters.</text>
</comment>
<evidence type="ECO:0000313" key="15">
    <source>
        <dbReference type="Proteomes" id="UP000759537"/>
    </source>
</evidence>
<dbReference type="AlphaFoldDB" id="A0A9P5K043"/>
<evidence type="ECO:0000256" key="12">
    <source>
        <dbReference type="SAM" id="MobiDB-lite"/>
    </source>
</evidence>
<comment type="subcellular location">
    <subcellularLocation>
        <location evidence="1 10">Endoplasmic reticulum membrane</location>
        <topology evidence="1 10">Multi-pass membrane protein</topology>
    </subcellularLocation>
</comment>
<feature type="active site" evidence="11">
    <location>
        <position position="551"/>
    </location>
</feature>
<comment type="caution">
    <text evidence="14">The sequence shown here is derived from an EMBL/GenBank/DDBJ whole genome shotgun (WGS) entry which is preliminary data.</text>
</comment>
<dbReference type="OrthoDB" id="10039049at2759"/>
<evidence type="ECO:0000256" key="8">
    <source>
        <dbReference type="ARBA" id="ARBA00023315"/>
    </source>
</evidence>
<feature type="compositionally biased region" description="Basic and acidic residues" evidence="12">
    <location>
        <begin position="274"/>
        <end position="287"/>
    </location>
</feature>
<protein>
    <recommendedName>
        <fullName evidence="10">O-acyltransferase</fullName>
    </recommendedName>
</protein>
<feature type="transmembrane region" description="Helical" evidence="13">
    <location>
        <begin position="539"/>
        <end position="558"/>
    </location>
</feature>
<feature type="transmembrane region" description="Helical" evidence="13">
    <location>
        <begin position="564"/>
        <end position="583"/>
    </location>
</feature>
<feature type="transmembrane region" description="Helical" evidence="13">
    <location>
        <begin position="188"/>
        <end position="211"/>
    </location>
</feature>
<evidence type="ECO:0000256" key="9">
    <source>
        <dbReference type="ARBA" id="ARBA00023568"/>
    </source>
</evidence>
<evidence type="ECO:0000256" key="6">
    <source>
        <dbReference type="ARBA" id="ARBA00022989"/>
    </source>
</evidence>
<keyword evidence="15" id="KW-1185">Reference proteome</keyword>
<evidence type="ECO:0000256" key="13">
    <source>
        <dbReference type="SAM" id="Phobius"/>
    </source>
</evidence>
<name>A0A9P5K043_9AGAM</name>
<dbReference type="PANTHER" id="PTHR10408">
    <property type="entry name" value="STEROL O-ACYLTRANSFERASE"/>
    <property type="match status" value="1"/>
</dbReference>
<feature type="transmembrane region" description="Helical" evidence="13">
    <location>
        <begin position="156"/>
        <end position="176"/>
    </location>
</feature>
<dbReference type="PANTHER" id="PTHR10408:SF9">
    <property type="entry name" value="STEROL O-ACYLTRANSFERASE 2-RELATED"/>
    <property type="match status" value="1"/>
</dbReference>
<comment type="similarity">
    <text evidence="2 10">Belongs to the membrane-bound acyltransferase family. Sterol o-acyltransferase subfamily.</text>
</comment>
<evidence type="ECO:0000256" key="7">
    <source>
        <dbReference type="ARBA" id="ARBA00023136"/>
    </source>
</evidence>
<evidence type="ECO:0000256" key="2">
    <source>
        <dbReference type="ARBA" id="ARBA00009010"/>
    </source>
</evidence>
<keyword evidence="7 10" id="KW-0472">Membrane</keyword>
<dbReference type="InterPro" id="IPR004299">
    <property type="entry name" value="MBOAT_fam"/>
</dbReference>
<evidence type="ECO:0000256" key="10">
    <source>
        <dbReference type="PIRNR" id="PIRNR000439"/>
    </source>
</evidence>
<feature type="region of interest" description="Disordered" evidence="12">
    <location>
        <begin position="274"/>
        <end position="310"/>
    </location>
</feature>
<feature type="transmembrane region" description="Helical" evidence="13">
    <location>
        <begin position="595"/>
        <end position="613"/>
    </location>
</feature>
<evidence type="ECO:0000313" key="14">
    <source>
        <dbReference type="EMBL" id="KAF8475140.1"/>
    </source>
</evidence>
<feature type="transmembrane region" description="Helical" evidence="13">
    <location>
        <begin position="117"/>
        <end position="136"/>
    </location>
</feature>
<feature type="transmembrane region" description="Helical" evidence="13">
    <location>
        <begin position="217"/>
        <end position="235"/>
    </location>
</feature>
<evidence type="ECO:0000256" key="3">
    <source>
        <dbReference type="ARBA" id="ARBA00022679"/>
    </source>
</evidence>
<feature type="transmembrane region" description="Helical" evidence="13">
    <location>
        <begin position="457"/>
        <end position="477"/>
    </location>
</feature>
<dbReference type="Proteomes" id="UP000759537">
    <property type="component" value="Unassembled WGS sequence"/>
</dbReference>
<keyword evidence="4 13" id="KW-0812">Transmembrane</keyword>
<evidence type="ECO:0000256" key="11">
    <source>
        <dbReference type="PIRSR" id="PIRSR000439-1"/>
    </source>
</evidence>
<keyword evidence="6 13" id="KW-1133">Transmembrane helix</keyword>
<dbReference type="EMBL" id="WHVB01000016">
    <property type="protein sequence ID" value="KAF8475140.1"/>
    <property type="molecule type" value="Genomic_DNA"/>
</dbReference>
<feature type="compositionally biased region" description="Low complexity" evidence="12">
    <location>
        <begin position="289"/>
        <end position="310"/>
    </location>
</feature>
<dbReference type="GO" id="GO:0008204">
    <property type="term" value="P:ergosterol metabolic process"/>
    <property type="evidence" value="ECO:0007669"/>
    <property type="project" value="TreeGrafter"/>
</dbReference>
<keyword evidence="3 10" id="KW-0808">Transferase</keyword>
<reference evidence="14" key="2">
    <citation type="journal article" date="2020" name="Nat. Commun.">
        <title>Large-scale genome sequencing of mycorrhizal fungi provides insights into the early evolution of symbiotic traits.</title>
        <authorList>
            <person name="Miyauchi S."/>
            <person name="Kiss E."/>
            <person name="Kuo A."/>
            <person name="Drula E."/>
            <person name="Kohler A."/>
            <person name="Sanchez-Garcia M."/>
            <person name="Morin E."/>
            <person name="Andreopoulos B."/>
            <person name="Barry K.W."/>
            <person name="Bonito G."/>
            <person name="Buee M."/>
            <person name="Carver A."/>
            <person name="Chen C."/>
            <person name="Cichocki N."/>
            <person name="Clum A."/>
            <person name="Culley D."/>
            <person name="Crous P.W."/>
            <person name="Fauchery L."/>
            <person name="Girlanda M."/>
            <person name="Hayes R.D."/>
            <person name="Keri Z."/>
            <person name="LaButti K."/>
            <person name="Lipzen A."/>
            <person name="Lombard V."/>
            <person name="Magnuson J."/>
            <person name="Maillard F."/>
            <person name="Murat C."/>
            <person name="Nolan M."/>
            <person name="Ohm R.A."/>
            <person name="Pangilinan J."/>
            <person name="Pereira M.F."/>
            <person name="Perotto S."/>
            <person name="Peter M."/>
            <person name="Pfister S."/>
            <person name="Riley R."/>
            <person name="Sitrit Y."/>
            <person name="Stielow J.B."/>
            <person name="Szollosi G."/>
            <person name="Zifcakova L."/>
            <person name="Stursova M."/>
            <person name="Spatafora J.W."/>
            <person name="Tedersoo L."/>
            <person name="Vaario L.M."/>
            <person name="Yamada A."/>
            <person name="Yan M."/>
            <person name="Wang P."/>
            <person name="Xu J."/>
            <person name="Bruns T."/>
            <person name="Baldrian P."/>
            <person name="Vilgalys R."/>
            <person name="Dunand C."/>
            <person name="Henrissat B."/>
            <person name="Grigoriev I.V."/>
            <person name="Hibbett D."/>
            <person name="Nagy L.G."/>
            <person name="Martin F.M."/>
        </authorList>
    </citation>
    <scope>NUCLEOTIDE SEQUENCE</scope>
    <source>
        <strain evidence="14">Prilba</strain>
    </source>
</reference>